<dbReference type="Gene3D" id="3.90.70.10">
    <property type="entry name" value="Cysteine proteinases"/>
    <property type="match status" value="1"/>
</dbReference>
<keyword evidence="3" id="KW-1185">Reference proteome</keyword>
<dbReference type="GO" id="GO:0008233">
    <property type="term" value="F:peptidase activity"/>
    <property type="evidence" value="ECO:0007669"/>
    <property type="project" value="InterPro"/>
</dbReference>
<evidence type="ECO:0000313" key="3">
    <source>
        <dbReference type="Proteomes" id="UP000019246"/>
    </source>
</evidence>
<gene>
    <name evidence="2" type="ORF">MAQA_09641</name>
</gene>
<dbReference type="STRING" id="1265818.MAQA_09641"/>
<organism evidence="2 3">
    <name type="scientific">Listeria aquatica FSL S10-1188</name>
    <dbReference type="NCBI Taxonomy" id="1265818"/>
    <lineage>
        <taxon>Bacteria</taxon>
        <taxon>Bacillati</taxon>
        <taxon>Bacillota</taxon>
        <taxon>Bacilli</taxon>
        <taxon>Bacillales</taxon>
        <taxon>Listeriaceae</taxon>
        <taxon>Listeria</taxon>
    </lineage>
</organism>
<reference evidence="2 3" key="1">
    <citation type="journal article" date="2014" name="Int. J. Syst. Evol. Microbiol.">
        <title>Listeria floridensis sp. nov., Listeria aquatica sp. nov., Listeria cornellensis sp. nov., Listeria riparia sp. nov. and Listeria grandensis sp. nov., from agricultural and natural environments.</title>
        <authorList>
            <person name="den Bakker H.C."/>
            <person name="Warchocki S."/>
            <person name="Wright E.M."/>
            <person name="Allred A.F."/>
            <person name="Ahlstrom C."/>
            <person name="Manuel C.S."/>
            <person name="Stasiewicz M.J."/>
            <person name="Burrell A."/>
            <person name="Roof S."/>
            <person name="Strawn L."/>
            <person name="Fortes E.D."/>
            <person name="Nightingale K.K."/>
            <person name="Kephart D."/>
            <person name="Wiedmann M."/>
        </authorList>
    </citation>
    <scope>NUCLEOTIDE SEQUENCE [LARGE SCALE GENOMIC DNA]</scope>
    <source>
        <strain evidence="2 3">FSL S10-1188</strain>
    </source>
</reference>
<dbReference type="Pfam" id="PF03412">
    <property type="entry name" value="Peptidase_C39"/>
    <property type="match status" value="1"/>
</dbReference>
<dbReference type="AlphaFoldDB" id="W7AWI5"/>
<evidence type="ECO:0000313" key="2">
    <source>
        <dbReference type="EMBL" id="EUJ18022.1"/>
    </source>
</evidence>
<dbReference type="GO" id="GO:0006508">
    <property type="term" value="P:proteolysis"/>
    <property type="evidence" value="ECO:0007669"/>
    <property type="project" value="InterPro"/>
</dbReference>
<name>W7AWI5_9LIST</name>
<protein>
    <submittedName>
        <fullName evidence="2">Bacteriocin ABC transporter</fullName>
    </submittedName>
</protein>
<comment type="caution">
    <text evidence="2">The sequence shown here is derived from an EMBL/GenBank/DDBJ whole genome shotgun (WGS) entry which is preliminary data.</text>
</comment>
<dbReference type="EMBL" id="AOCG01000011">
    <property type="protein sequence ID" value="EUJ18022.1"/>
    <property type="molecule type" value="Genomic_DNA"/>
</dbReference>
<dbReference type="GO" id="GO:0016020">
    <property type="term" value="C:membrane"/>
    <property type="evidence" value="ECO:0007669"/>
    <property type="project" value="InterPro"/>
</dbReference>
<feature type="domain" description="Peptidase C39" evidence="1">
    <location>
        <begin position="13"/>
        <end position="80"/>
    </location>
</feature>
<dbReference type="OrthoDB" id="9762778at2"/>
<dbReference type="Proteomes" id="UP000019246">
    <property type="component" value="Unassembled WGS sequence"/>
</dbReference>
<proteinExistence type="predicted"/>
<evidence type="ECO:0000259" key="1">
    <source>
        <dbReference type="Pfam" id="PF03412"/>
    </source>
</evidence>
<dbReference type="RefSeq" id="WP_077913584.1">
    <property type="nucleotide sequence ID" value="NZ_AOCG01000011.1"/>
</dbReference>
<dbReference type="GO" id="GO:0005524">
    <property type="term" value="F:ATP binding"/>
    <property type="evidence" value="ECO:0007669"/>
    <property type="project" value="InterPro"/>
</dbReference>
<sequence length="82" mass="9236">MEGYFFIGDLLRQKLITQCNEVDCEIACMQMILNNYKSRVSIETLRDITDTDQEGTGALGMVNGFEKLGINCEAYKADNTVM</sequence>
<dbReference type="InterPro" id="IPR005074">
    <property type="entry name" value="Peptidase_C39"/>
</dbReference>
<accession>W7AWI5</accession>